<evidence type="ECO:0000256" key="1">
    <source>
        <dbReference type="SAM" id="MobiDB-lite"/>
    </source>
</evidence>
<dbReference type="OMA" id="HRRDMEP"/>
<name>A0A0S4IYC8_BODSA</name>
<feature type="transmembrane region" description="Helical" evidence="2">
    <location>
        <begin position="125"/>
        <end position="147"/>
    </location>
</feature>
<keyword evidence="2" id="KW-1133">Transmembrane helix</keyword>
<evidence type="ECO:0000313" key="4">
    <source>
        <dbReference type="Proteomes" id="UP000051952"/>
    </source>
</evidence>
<feature type="transmembrane region" description="Helical" evidence="2">
    <location>
        <begin position="20"/>
        <end position="43"/>
    </location>
</feature>
<feature type="compositionally biased region" description="Polar residues" evidence="1">
    <location>
        <begin position="278"/>
        <end position="301"/>
    </location>
</feature>
<feature type="compositionally biased region" description="Low complexity" evidence="1">
    <location>
        <begin position="549"/>
        <end position="558"/>
    </location>
</feature>
<keyword evidence="2" id="KW-0812">Transmembrane</keyword>
<feature type="transmembrane region" description="Helical" evidence="2">
    <location>
        <begin position="96"/>
        <end position="118"/>
    </location>
</feature>
<evidence type="ECO:0000256" key="2">
    <source>
        <dbReference type="SAM" id="Phobius"/>
    </source>
</evidence>
<feature type="compositionally biased region" description="Basic and acidic residues" evidence="1">
    <location>
        <begin position="306"/>
        <end position="322"/>
    </location>
</feature>
<feature type="compositionally biased region" description="Pro residues" evidence="1">
    <location>
        <begin position="214"/>
        <end position="225"/>
    </location>
</feature>
<feature type="compositionally biased region" description="Basic and acidic residues" evidence="1">
    <location>
        <begin position="439"/>
        <end position="455"/>
    </location>
</feature>
<accession>A0A0S4IYC8</accession>
<dbReference type="EMBL" id="CYKH01000639">
    <property type="protein sequence ID" value="CUG08596.1"/>
    <property type="molecule type" value="Genomic_DNA"/>
</dbReference>
<feature type="compositionally biased region" description="Acidic residues" evidence="1">
    <location>
        <begin position="267"/>
        <end position="277"/>
    </location>
</feature>
<reference evidence="4" key="1">
    <citation type="submission" date="2015-09" db="EMBL/GenBank/DDBJ databases">
        <authorList>
            <consortium name="Pathogen Informatics"/>
        </authorList>
    </citation>
    <scope>NUCLEOTIDE SEQUENCE [LARGE SCALE GENOMIC DNA]</scope>
    <source>
        <strain evidence="4">Lake Konstanz</strain>
    </source>
</reference>
<feature type="transmembrane region" description="Helical" evidence="2">
    <location>
        <begin position="167"/>
        <end position="191"/>
    </location>
</feature>
<proteinExistence type="predicted"/>
<feature type="compositionally biased region" description="Gly residues" evidence="1">
    <location>
        <begin position="376"/>
        <end position="403"/>
    </location>
</feature>
<sequence length="575" mass="60687">MATTATTLPSSSNLALKLPLIFFVLYFFVFLLGGLSGAAPFLATVKWIYVVNQPTIRLGFYVGDTSDGTWTFHWKWCTDHNIDGSGDTCSELRTNWLVSSVLWGIHLPLVLAIMILLFKKPDVAYWLAPISFLFQLAGGSCFVLRVAPMFRELLQYRGPLTSATWSLSWAGGIAIAAVGCHFIVLLLLAYFHRRLLGLDRALETMFLGAHFHEAPPPPARLPPRTAPVLSASASRKGSGDEKKVVGGKSASHLPTPTEPLAQGGVFESEDITEDTMTNDEPTLQFQTSSKRAAIRSTSQSTTGGGGERRRGGGGGDHRRDMEPFDSDIDGVAGQQQQHRGGGGYSSGGSSHRRRHFQPVEEDGGGGYTSDHRRRGFGGGSGSGGVGGGYRSGGGGGYSSGGGAFTDSRRRGGGGSSSYNNNNKRAAIRSTSQSTTGGGGERRRGGGGGDHRRDMEPFDSDIDGVAGQQQQHRGGGGYSSGGSSHRRRHFQPVEEDGGGGYTSDHRRRGFGGGSGSGGVGGGYRSGGGGGYSSGGGAFTDSRRRGGGGSSSYNNNNNSYFTDEDLHQSGGIARRRY</sequence>
<keyword evidence="4" id="KW-1185">Reference proteome</keyword>
<feature type="region of interest" description="Disordered" evidence="1">
    <location>
        <begin position="214"/>
        <end position="575"/>
    </location>
</feature>
<dbReference type="Proteomes" id="UP000051952">
    <property type="component" value="Unassembled WGS sequence"/>
</dbReference>
<feature type="compositionally biased region" description="Gly residues" evidence="1">
    <location>
        <begin position="509"/>
        <end position="536"/>
    </location>
</feature>
<gene>
    <name evidence="3" type="ORF">BSAL_74110</name>
</gene>
<keyword evidence="2" id="KW-0472">Membrane</keyword>
<evidence type="ECO:0000313" key="3">
    <source>
        <dbReference type="EMBL" id="CUG08596.1"/>
    </source>
</evidence>
<protein>
    <submittedName>
        <fullName evidence="3">Membrane-associated protein, putative</fullName>
    </submittedName>
</protein>
<dbReference type="AlphaFoldDB" id="A0A0S4IYC8"/>
<organism evidence="3 4">
    <name type="scientific">Bodo saltans</name>
    <name type="common">Flagellated protozoan</name>
    <dbReference type="NCBI Taxonomy" id="75058"/>
    <lineage>
        <taxon>Eukaryota</taxon>
        <taxon>Discoba</taxon>
        <taxon>Euglenozoa</taxon>
        <taxon>Kinetoplastea</taxon>
        <taxon>Metakinetoplastina</taxon>
        <taxon>Eubodonida</taxon>
        <taxon>Bodonidae</taxon>
        <taxon>Bodo</taxon>
    </lineage>
</organism>
<dbReference type="VEuPathDB" id="TriTrypDB:BSAL_74110"/>